<accession>A0A699XI65</accession>
<sequence length="88" mass="9107">VVAQVGSSVQREAVEVAPILPLQALVARVAVADAHGQGAQLVRAKVYFVGAAQRQLVHIGAVAGDVARVYIRRKGEAVLVALAVDEGL</sequence>
<comment type="caution">
    <text evidence="1">The sequence shown here is derived from an EMBL/GenBank/DDBJ whole genome shotgun (WGS) entry which is preliminary data.</text>
</comment>
<protein>
    <submittedName>
        <fullName evidence="1">Uncharacterized protein</fullName>
    </submittedName>
</protein>
<reference evidence="1" key="1">
    <citation type="journal article" date="2019" name="Sci. Rep.">
        <title>Draft genome of Tanacetum cinerariifolium, the natural source of mosquito coil.</title>
        <authorList>
            <person name="Yamashiro T."/>
            <person name="Shiraishi A."/>
            <person name="Satake H."/>
            <person name="Nakayama K."/>
        </authorList>
    </citation>
    <scope>NUCLEOTIDE SEQUENCE</scope>
</reference>
<proteinExistence type="predicted"/>
<dbReference type="EMBL" id="BKCJ011826434">
    <property type="protein sequence ID" value="GFD56194.1"/>
    <property type="molecule type" value="Genomic_DNA"/>
</dbReference>
<evidence type="ECO:0000313" key="1">
    <source>
        <dbReference type="EMBL" id="GFD56194.1"/>
    </source>
</evidence>
<name>A0A699XI65_TANCI</name>
<gene>
    <name evidence="1" type="ORF">Tci_928163</name>
</gene>
<organism evidence="1">
    <name type="scientific">Tanacetum cinerariifolium</name>
    <name type="common">Dalmatian daisy</name>
    <name type="synonym">Chrysanthemum cinerariifolium</name>
    <dbReference type="NCBI Taxonomy" id="118510"/>
    <lineage>
        <taxon>Eukaryota</taxon>
        <taxon>Viridiplantae</taxon>
        <taxon>Streptophyta</taxon>
        <taxon>Embryophyta</taxon>
        <taxon>Tracheophyta</taxon>
        <taxon>Spermatophyta</taxon>
        <taxon>Magnoliopsida</taxon>
        <taxon>eudicotyledons</taxon>
        <taxon>Gunneridae</taxon>
        <taxon>Pentapetalae</taxon>
        <taxon>asterids</taxon>
        <taxon>campanulids</taxon>
        <taxon>Asterales</taxon>
        <taxon>Asteraceae</taxon>
        <taxon>Asteroideae</taxon>
        <taxon>Anthemideae</taxon>
        <taxon>Anthemidinae</taxon>
        <taxon>Tanacetum</taxon>
    </lineage>
</organism>
<feature type="non-terminal residue" evidence="1">
    <location>
        <position position="1"/>
    </location>
</feature>
<dbReference type="AlphaFoldDB" id="A0A699XI65"/>